<evidence type="ECO:0000256" key="2">
    <source>
        <dbReference type="ARBA" id="ARBA00004604"/>
    </source>
</evidence>
<dbReference type="InterPro" id="IPR027408">
    <property type="entry name" value="PNPase/RNase_PH_dom_sf"/>
</dbReference>
<keyword evidence="12" id="KW-1185">Reference proteome</keyword>
<gene>
    <name evidence="11" type="ORF">BcabD6B2_04060</name>
</gene>
<reference evidence="11 12" key="1">
    <citation type="submission" date="2021-06" db="EMBL/GenBank/DDBJ databases">
        <title>Genome sequence of Babesia caballi.</title>
        <authorList>
            <person name="Yamagishi J."/>
            <person name="Kidaka T."/>
            <person name="Ochi A."/>
        </authorList>
    </citation>
    <scope>NUCLEOTIDE SEQUENCE [LARGE SCALE GENOMIC DNA]</scope>
    <source>
        <strain evidence="11">USDA-D6B2</strain>
    </source>
</reference>
<keyword evidence="4" id="KW-0963">Cytoplasm</keyword>
<dbReference type="PANTHER" id="PTHR11097">
    <property type="entry name" value="EXOSOME COMPLEX EXONUCLEASE RIBOSOMAL RNA PROCESSING PROTEIN"/>
    <property type="match status" value="1"/>
</dbReference>
<evidence type="ECO:0000256" key="7">
    <source>
        <dbReference type="ARBA" id="ARBA00022884"/>
    </source>
</evidence>
<keyword evidence="8" id="KW-0539">Nucleus</keyword>
<dbReference type="InterPro" id="IPR001247">
    <property type="entry name" value="ExoRNase_PH_dom1"/>
</dbReference>
<evidence type="ECO:0000313" key="12">
    <source>
        <dbReference type="Proteomes" id="UP001497744"/>
    </source>
</evidence>
<name>A0AAV4LPD0_BABCB</name>
<dbReference type="InterPro" id="IPR020568">
    <property type="entry name" value="Ribosomal_Su5_D2-typ_SF"/>
</dbReference>
<evidence type="ECO:0000256" key="8">
    <source>
        <dbReference type="ARBA" id="ARBA00023242"/>
    </source>
</evidence>
<dbReference type="GO" id="GO:0035925">
    <property type="term" value="F:mRNA 3'-UTR AU-rich region binding"/>
    <property type="evidence" value="ECO:0007669"/>
    <property type="project" value="TreeGrafter"/>
</dbReference>
<keyword evidence="7" id="KW-0694">RNA-binding</keyword>
<evidence type="ECO:0000256" key="6">
    <source>
        <dbReference type="ARBA" id="ARBA00022835"/>
    </source>
</evidence>
<dbReference type="Pfam" id="PF01138">
    <property type="entry name" value="RNase_PH"/>
    <property type="match status" value="1"/>
</dbReference>
<dbReference type="GO" id="GO:0034473">
    <property type="term" value="P:U1 snRNA 3'-end processing"/>
    <property type="evidence" value="ECO:0007669"/>
    <property type="project" value="TreeGrafter"/>
</dbReference>
<organism evidence="11 12">
    <name type="scientific">Babesia caballi</name>
    <dbReference type="NCBI Taxonomy" id="5871"/>
    <lineage>
        <taxon>Eukaryota</taxon>
        <taxon>Sar</taxon>
        <taxon>Alveolata</taxon>
        <taxon>Apicomplexa</taxon>
        <taxon>Aconoidasida</taxon>
        <taxon>Piroplasmida</taxon>
        <taxon>Babesiidae</taxon>
        <taxon>Babesia</taxon>
    </lineage>
</organism>
<evidence type="ECO:0000256" key="9">
    <source>
        <dbReference type="ARBA" id="ARBA00030617"/>
    </source>
</evidence>
<dbReference type="SUPFAM" id="SSF54211">
    <property type="entry name" value="Ribosomal protein S5 domain 2-like"/>
    <property type="match status" value="1"/>
</dbReference>
<sequence length="609" mass="67312">MSAHRGEASHAPAFSTDVYRQIDPAGFYSQFLSRKVRPDGRKLQTFRTVGVSDLLEGPRNHSRPLDAEGLLVASVRITVGETHVHCVTKAIPTFAEVIAPPSPGSDNLVAVEVELPKQVQSYIHDANGHTANFQYCVSSLLETVLNCDEVIPTAQLRFAELLRAGASADTEDRLCAYMLRRRFCWKVEISVHCEEYDGNLLDASVMAAAFTLRKTFLPVVLLDASESSGLYELRALDRRILESAQKQDPQATKLLSDNRRLIEQQLGLELSDADMPRQLLGFLGPSEIAGRPLRMLAQPFTVTFLRFDEETFLVDPTREEERIGVSVSVYCLLGSDGSSRTQPLYLTSCPGVPAEVYDCLEQQGVCTVFGPLGEAPNYGVHNRRQHQAGIPLEQGGGHDPRPAREARDPLGLIRQLVEPALQRLGVPHVEELRPAVVDLGRRLGRQLRGLPAAEQRVAARVVVVVRDARDVDDSGPVPDERAREQLGEVEVAEEVGGEHAFLFVGVNGRAPRDPRVVDEEVYRGVRPEDFVRGSLDRLGVVEVHLHVLYHVAARDVTPHNARLQSHSCVFAEVLYGVRAPRLVPTGDDHLALPEQELERRLPPDPARPS</sequence>
<evidence type="ECO:0000259" key="10">
    <source>
        <dbReference type="Pfam" id="PF01138"/>
    </source>
</evidence>
<dbReference type="GO" id="GO:0071028">
    <property type="term" value="P:nuclear mRNA surveillance"/>
    <property type="evidence" value="ECO:0007669"/>
    <property type="project" value="TreeGrafter"/>
</dbReference>
<dbReference type="GO" id="GO:0071038">
    <property type="term" value="P:TRAMP-dependent tRNA surveillance pathway"/>
    <property type="evidence" value="ECO:0007669"/>
    <property type="project" value="TreeGrafter"/>
</dbReference>
<proteinExistence type="inferred from homology"/>
<dbReference type="GeneID" id="94192454"/>
<keyword evidence="5" id="KW-0698">rRNA processing</keyword>
<dbReference type="GO" id="GO:0034476">
    <property type="term" value="P:U5 snRNA 3'-end processing"/>
    <property type="evidence" value="ECO:0007669"/>
    <property type="project" value="TreeGrafter"/>
</dbReference>
<dbReference type="GO" id="GO:0071035">
    <property type="term" value="P:nuclear polyadenylation-dependent rRNA catabolic process"/>
    <property type="evidence" value="ECO:0007669"/>
    <property type="project" value="TreeGrafter"/>
</dbReference>
<evidence type="ECO:0000256" key="1">
    <source>
        <dbReference type="ARBA" id="ARBA00004496"/>
    </source>
</evidence>
<comment type="similarity">
    <text evidence="3">Belongs to the RNase PH family.</text>
</comment>
<evidence type="ECO:0000313" key="11">
    <source>
        <dbReference type="EMBL" id="GIX60971.1"/>
    </source>
</evidence>
<comment type="subcellular location">
    <subcellularLocation>
        <location evidence="1">Cytoplasm</location>
    </subcellularLocation>
    <subcellularLocation>
        <location evidence="2">Nucleus</location>
        <location evidence="2">Nucleolus</location>
    </subcellularLocation>
</comment>
<dbReference type="InterPro" id="IPR050590">
    <property type="entry name" value="Exosome_comp_Rrp42_subfam"/>
</dbReference>
<dbReference type="GO" id="GO:0000177">
    <property type="term" value="C:cytoplasmic exosome (RNase complex)"/>
    <property type="evidence" value="ECO:0007669"/>
    <property type="project" value="TreeGrafter"/>
</dbReference>
<dbReference type="GO" id="GO:0005730">
    <property type="term" value="C:nucleolus"/>
    <property type="evidence" value="ECO:0007669"/>
    <property type="project" value="UniProtKB-SubCell"/>
</dbReference>
<evidence type="ECO:0000256" key="4">
    <source>
        <dbReference type="ARBA" id="ARBA00022490"/>
    </source>
</evidence>
<dbReference type="GO" id="GO:0034475">
    <property type="term" value="P:U4 snRNA 3'-end processing"/>
    <property type="evidence" value="ECO:0007669"/>
    <property type="project" value="TreeGrafter"/>
</dbReference>
<dbReference type="GO" id="GO:0000467">
    <property type="term" value="P:exonucleolytic trimming to generate mature 3'-end of 5.8S rRNA from tricistronic rRNA transcript (SSU-rRNA, 5.8S rRNA, LSU-rRNA)"/>
    <property type="evidence" value="ECO:0007669"/>
    <property type="project" value="TreeGrafter"/>
</dbReference>
<comment type="caution">
    <text evidence="11">The sequence shown here is derived from an EMBL/GenBank/DDBJ whole genome shotgun (WGS) entry which is preliminary data.</text>
</comment>
<dbReference type="AlphaFoldDB" id="A0AAV4LPD0"/>
<feature type="domain" description="Exoribonuclease phosphorolytic" evidence="10">
    <location>
        <begin position="73"/>
        <end position="215"/>
    </location>
</feature>
<dbReference type="RefSeq" id="XP_067713042.1">
    <property type="nucleotide sequence ID" value="XM_067856941.1"/>
</dbReference>
<dbReference type="GO" id="GO:0000176">
    <property type="term" value="C:nuclear exosome (RNase complex)"/>
    <property type="evidence" value="ECO:0007669"/>
    <property type="project" value="TreeGrafter"/>
</dbReference>
<protein>
    <recommendedName>
        <fullName evidence="9">Ribosomal RNA-processing protein 43</fullName>
    </recommendedName>
</protein>
<dbReference type="PANTHER" id="PTHR11097:SF9">
    <property type="entry name" value="EXOSOME COMPLEX COMPONENT RRP43"/>
    <property type="match status" value="1"/>
</dbReference>
<dbReference type="GO" id="GO:0016075">
    <property type="term" value="P:rRNA catabolic process"/>
    <property type="evidence" value="ECO:0007669"/>
    <property type="project" value="TreeGrafter"/>
</dbReference>
<dbReference type="EMBL" id="BPLF01000001">
    <property type="protein sequence ID" value="GIX60971.1"/>
    <property type="molecule type" value="Genomic_DNA"/>
</dbReference>
<dbReference type="Gene3D" id="3.30.230.70">
    <property type="entry name" value="GHMP Kinase, N-terminal domain"/>
    <property type="match status" value="1"/>
</dbReference>
<accession>A0AAV4LPD0</accession>
<evidence type="ECO:0000256" key="5">
    <source>
        <dbReference type="ARBA" id="ARBA00022552"/>
    </source>
</evidence>
<evidence type="ECO:0000256" key="3">
    <source>
        <dbReference type="ARBA" id="ARBA00006678"/>
    </source>
</evidence>
<dbReference type="Proteomes" id="UP001497744">
    <property type="component" value="Unassembled WGS sequence"/>
</dbReference>
<keyword evidence="6" id="KW-0271">Exosome</keyword>